<reference evidence="2" key="1">
    <citation type="submission" date="2020-07" db="EMBL/GenBank/DDBJ databases">
        <title>Draft Genome Sequence of a Deep-Sea Yeast, Naganishia (Cryptococcus) liquefaciens strain N6.</title>
        <authorList>
            <person name="Han Y.W."/>
            <person name="Kajitani R."/>
            <person name="Morimoto H."/>
            <person name="Parhat M."/>
            <person name="Tsubouchi H."/>
            <person name="Bakenova O."/>
            <person name="Ogata M."/>
            <person name="Argunhan B."/>
            <person name="Aoki R."/>
            <person name="Kajiwara S."/>
            <person name="Itoh T."/>
            <person name="Iwasaki H."/>
        </authorList>
    </citation>
    <scope>NUCLEOTIDE SEQUENCE</scope>
    <source>
        <strain evidence="2">N6</strain>
    </source>
</reference>
<accession>A0A8H3TVM2</accession>
<keyword evidence="3" id="KW-1185">Reference proteome</keyword>
<organism evidence="2 3">
    <name type="scientific">Naganishia liquefaciens</name>
    <dbReference type="NCBI Taxonomy" id="104408"/>
    <lineage>
        <taxon>Eukaryota</taxon>
        <taxon>Fungi</taxon>
        <taxon>Dikarya</taxon>
        <taxon>Basidiomycota</taxon>
        <taxon>Agaricomycotina</taxon>
        <taxon>Tremellomycetes</taxon>
        <taxon>Filobasidiales</taxon>
        <taxon>Filobasidiaceae</taxon>
        <taxon>Naganishia</taxon>
    </lineage>
</organism>
<evidence type="ECO:0000313" key="3">
    <source>
        <dbReference type="Proteomes" id="UP000620104"/>
    </source>
</evidence>
<dbReference type="PANTHER" id="PTHR43662">
    <property type="match status" value="1"/>
</dbReference>
<dbReference type="AlphaFoldDB" id="A0A8H3TVM2"/>
<evidence type="ECO:0000259" key="1">
    <source>
        <dbReference type="Pfam" id="PF09362"/>
    </source>
</evidence>
<dbReference type="Proteomes" id="UP000620104">
    <property type="component" value="Unassembled WGS sequence"/>
</dbReference>
<dbReference type="PANTHER" id="PTHR43662:SF3">
    <property type="entry name" value="DOMAIN PROTEIN, PUTATIVE (AFU_ORTHOLOGUE AFUA_6G11970)-RELATED"/>
    <property type="match status" value="1"/>
</dbReference>
<feature type="domain" description="DUF1996" evidence="1">
    <location>
        <begin position="44"/>
        <end position="257"/>
    </location>
</feature>
<protein>
    <recommendedName>
        <fullName evidence="1">DUF1996 domain-containing protein</fullName>
    </recommendedName>
</protein>
<dbReference type="OrthoDB" id="74764at2759"/>
<gene>
    <name evidence="2" type="ORF">NliqN6_4301</name>
</gene>
<comment type="caution">
    <text evidence="2">The sequence shown here is derived from an EMBL/GenBank/DDBJ whole genome shotgun (WGS) entry which is preliminary data.</text>
</comment>
<proteinExistence type="predicted"/>
<dbReference type="InterPro" id="IPR018535">
    <property type="entry name" value="DUF1996"/>
</dbReference>
<evidence type="ECO:0000313" key="2">
    <source>
        <dbReference type="EMBL" id="GHJ87899.1"/>
    </source>
</evidence>
<name>A0A8H3TVM2_9TREE</name>
<dbReference type="Pfam" id="PF09362">
    <property type="entry name" value="DUF1996"/>
    <property type="match status" value="1"/>
</dbReference>
<dbReference type="EMBL" id="BLZA01000023">
    <property type="protein sequence ID" value="GHJ87899.1"/>
    <property type="molecule type" value="Genomic_DNA"/>
</dbReference>
<sequence>MFVFSQMTVHLAVLVGVFVAVKGVYSLDSYFVSTHKTLMQTRFDPISYHGKVSGHVHNIIGPSKFNPEMTYEDARSSRCATGEITDDMSAYWTPAIYHMTPDDKFISLDTAGTSIYWFGITGENETLTDMPKGLRFTAGNSTRDRSDPVYKEHIAFVCEGRNGTFETIPQGCDKPRSIVEFPSCWDCKTISTANGQTTHVQYPVDGQCPKDFGCRIPLLKIETSYIKPADVASGAGNYVLATGDSTGYSMHGDFFNGFSVGGEGKPSLLNQALVTCPDMKGEARNCNVFTFQSMSACVPELGLVNEPVGDKGAIDKLPGNNPVWCAEDGKATNASYVESATMISASPPIPEGWSMTGCLARDGNTPEIYAFPEMGFREIGIKQDMSPHRCLSTCGNFTYAGIECRMPSTRLKSSLTLP</sequence>